<feature type="domain" description="Nitroreductase" evidence="1">
    <location>
        <begin position="35"/>
        <end position="209"/>
    </location>
</feature>
<reference evidence="2 3" key="1">
    <citation type="submission" date="2017-07" db="EMBL/GenBank/DDBJ databases">
        <title>Draft Genome Sequences of Select Purple Nonsulfur Bacteria.</title>
        <authorList>
            <person name="Lasarre B."/>
            <person name="Mckinlay J.B."/>
        </authorList>
    </citation>
    <scope>NUCLEOTIDE SEQUENCE [LARGE SCALE GENOMIC DNA]</scope>
    <source>
        <strain evidence="2 3">DSM 11290</strain>
    </source>
</reference>
<dbReference type="RefSeq" id="WP_111434656.1">
    <property type="nucleotide sequence ID" value="NZ_NHSL01000048.1"/>
</dbReference>
<dbReference type="InterPro" id="IPR029479">
    <property type="entry name" value="Nitroreductase"/>
</dbReference>
<gene>
    <name evidence="2" type="ORF">CH339_12265</name>
</gene>
<dbReference type="EMBL" id="NPEV01000024">
    <property type="protein sequence ID" value="RAI26955.1"/>
    <property type="molecule type" value="Genomic_DNA"/>
</dbReference>
<evidence type="ECO:0000259" key="1">
    <source>
        <dbReference type="Pfam" id="PF00881"/>
    </source>
</evidence>
<comment type="caution">
    <text evidence="2">The sequence shown here is derived from an EMBL/GenBank/DDBJ whole genome shotgun (WGS) entry which is preliminary data.</text>
</comment>
<dbReference type="InterPro" id="IPR000415">
    <property type="entry name" value="Nitroreductase-like"/>
</dbReference>
<dbReference type="Pfam" id="PF00881">
    <property type="entry name" value="Nitroreductase"/>
    <property type="match status" value="1"/>
</dbReference>
<evidence type="ECO:0000313" key="2">
    <source>
        <dbReference type="EMBL" id="RAI26955.1"/>
    </source>
</evidence>
<name>A0A327JMI4_9HYPH</name>
<dbReference type="CDD" id="cd02142">
    <property type="entry name" value="McbC_SagB-like_oxidoreductase"/>
    <property type="match status" value="1"/>
</dbReference>
<keyword evidence="3" id="KW-1185">Reference proteome</keyword>
<sequence>MVSVLNLARTSLPEAIRCPLSEPAPIAARLEEILDQRRGIRTFQSQRVDAATLSNLLAVLRTRRRDTPPLLDGLMLNKRAYPAAGCIVAVDFWILPLTDNHASMYSISHYNHDEHKLEETGAVERSLLLSALGLRHSRWESVLSLVVAQTINIKRIFEKYQQRGYRFALIEAGLSAMLLCQAATAFRLASLAWGGFYDSQLDAILGLDGANGSTTHIPFFSYAADHGNSARDDK</sequence>
<dbReference type="InterPro" id="IPR052544">
    <property type="entry name" value="Bacteriocin_Proc_Enz"/>
</dbReference>
<dbReference type="SUPFAM" id="SSF55469">
    <property type="entry name" value="FMN-dependent nitroreductase-like"/>
    <property type="match status" value="1"/>
</dbReference>
<dbReference type="Gene3D" id="3.40.109.10">
    <property type="entry name" value="NADH Oxidase"/>
    <property type="match status" value="1"/>
</dbReference>
<protein>
    <recommendedName>
        <fullName evidence="1">Nitroreductase domain-containing protein</fullName>
    </recommendedName>
</protein>
<dbReference type="GO" id="GO:0016491">
    <property type="term" value="F:oxidoreductase activity"/>
    <property type="evidence" value="ECO:0007669"/>
    <property type="project" value="InterPro"/>
</dbReference>
<dbReference type="PANTHER" id="PTHR43745">
    <property type="entry name" value="NITROREDUCTASE MJ1384-RELATED"/>
    <property type="match status" value="1"/>
</dbReference>
<dbReference type="PANTHER" id="PTHR43745:SF2">
    <property type="entry name" value="NITROREDUCTASE MJ1384-RELATED"/>
    <property type="match status" value="1"/>
</dbReference>
<dbReference type="AlphaFoldDB" id="A0A327JMI4"/>
<dbReference type="Proteomes" id="UP000249299">
    <property type="component" value="Unassembled WGS sequence"/>
</dbReference>
<dbReference type="OrthoDB" id="3723182at2"/>
<accession>A0A327JMI4</accession>
<evidence type="ECO:0000313" key="3">
    <source>
        <dbReference type="Proteomes" id="UP000249299"/>
    </source>
</evidence>
<proteinExistence type="predicted"/>
<organism evidence="2 3">
    <name type="scientific">Rhodobium orientis</name>
    <dbReference type="NCBI Taxonomy" id="34017"/>
    <lineage>
        <taxon>Bacteria</taxon>
        <taxon>Pseudomonadati</taxon>
        <taxon>Pseudomonadota</taxon>
        <taxon>Alphaproteobacteria</taxon>
        <taxon>Hyphomicrobiales</taxon>
        <taxon>Rhodobiaceae</taxon>
        <taxon>Rhodobium</taxon>
    </lineage>
</organism>